<dbReference type="Pfam" id="PF09995">
    <property type="entry name" value="MPAB_Lcp_cat"/>
    <property type="match status" value="1"/>
</dbReference>
<gene>
    <name evidence="3" type="ORF">L8V22_06080</name>
    <name evidence="4" type="ORF">WMQ01_05100</name>
</gene>
<reference evidence="4 6" key="2">
    <citation type="submission" date="2024-01" db="EMBL/GenBank/DDBJ databases">
        <title>Description of two novel Corynebacterium species isolated from human nasal passages and skin.</title>
        <authorList>
            <person name="Popowitch E."/>
            <person name="Tran T.H."/>
            <person name="Escapa I.F."/>
            <person name="Bhatt E."/>
            <person name="Sozat A.K."/>
            <person name="Roberts A.Q."/>
            <person name="Segre J.A."/>
            <person name="Kong H."/>
            <person name="Conlan S."/>
            <person name="Lemon K.P."/>
            <person name="Kelly M.S."/>
        </authorList>
    </citation>
    <scope>NUCLEOTIDE SEQUENCE [LARGE SCALE GENOMIC DNA]</scope>
    <source>
        <strain evidence="4 6">KPL2619</strain>
    </source>
</reference>
<dbReference type="EC" id="1.-.-.-" evidence="4"/>
<protein>
    <submittedName>
        <fullName evidence="3">DUF2236 domain-containing protein</fullName>
    </submittedName>
    <submittedName>
        <fullName evidence="4">Oxygenase MpaB family protein</fullName>
        <ecNumber evidence="4">1.-.-.-</ecNumber>
    </submittedName>
</protein>
<feature type="domain" description="ER-bound oxygenase mpaB/mpaB'/Rubber oxygenase catalytic" evidence="2">
    <location>
        <begin position="128"/>
        <end position="334"/>
    </location>
</feature>
<proteinExistence type="predicted"/>
<dbReference type="Proteomes" id="UP001371299">
    <property type="component" value="Unassembled WGS sequence"/>
</dbReference>
<keyword evidence="4" id="KW-0560">Oxidoreductase</keyword>
<evidence type="ECO:0000313" key="5">
    <source>
        <dbReference type="Proteomes" id="UP001146439"/>
    </source>
</evidence>
<dbReference type="PANTHER" id="PTHR37539">
    <property type="entry name" value="SECRETED PROTEIN-RELATED"/>
    <property type="match status" value="1"/>
</dbReference>
<evidence type="ECO:0000313" key="4">
    <source>
        <dbReference type="EMBL" id="MEK0145451.1"/>
    </source>
</evidence>
<sequence length="401" mass="44488">MNAPAPLSTVNEWPAGRGSREEFVAKYGTQRADRYQEAFWAMDPVADALFTSGHTVKEIMPNLREALARGTADDDTLPEVAALIEDMTKALAGLDAEKLERGRRTYLSIPPLSHGLALGPGSLVHTYATPAIADLLINTGELTDGAVKRLAYTTNWTYSLYLPDALQPGGEGFIHTGMVRAIHAHVRRVHNRKGLDYSDYGAPISEFDMLRTWFDFTYIPYAGLRRMGWQLTAEEERDVFYLWKIVGRMLGIHSDLFHGEDGVEASQETMDAIHAVDGEINEAARQLVDALMSGFVVNAKELTGFPEDTLADWTAAHVRIIHGDEVADACGVAQSVMQPILEMEAPLVQERFDLLRQDKEALEAEIQKNEDMVRQMLTRDATYMKQDEGVKMKDGSMAVGA</sequence>
<dbReference type="PANTHER" id="PTHR37539:SF1">
    <property type="entry name" value="ER-BOUND OXYGENASE MPAB_MPAB'_RUBBER OXYGENASE CATALYTIC DOMAIN-CONTAINING PROTEIN"/>
    <property type="match status" value="1"/>
</dbReference>
<feature type="coiled-coil region" evidence="1">
    <location>
        <begin position="352"/>
        <end position="379"/>
    </location>
</feature>
<dbReference type="GO" id="GO:0016491">
    <property type="term" value="F:oxidoreductase activity"/>
    <property type="evidence" value="ECO:0007669"/>
    <property type="project" value="UniProtKB-KW"/>
</dbReference>
<dbReference type="RefSeq" id="WP_238801500.1">
    <property type="nucleotide sequence ID" value="NZ_JAKMUZ010000009.1"/>
</dbReference>
<evidence type="ECO:0000313" key="3">
    <source>
        <dbReference type="EMBL" id="MCZ9296131.1"/>
    </source>
</evidence>
<keyword evidence="6" id="KW-1185">Reference proteome</keyword>
<keyword evidence="1" id="KW-0175">Coiled coil</keyword>
<evidence type="ECO:0000256" key="1">
    <source>
        <dbReference type="SAM" id="Coils"/>
    </source>
</evidence>
<reference evidence="3" key="1">
    <citation type="submission" date="2022-02" db="EMBL/GenBank/DDBJ databases">
        <title>Corynebacterium sp. from urogenital microbiome.</title>
        <authorList>
            <person name="Cappelli E.A."/>
            <person name="Ribeiro T.G."/>
            <person name="Peixe L."/>
        </authorList>
    </citation>
    <scope>NUCLEOTIDE SEQUENCE</scope>
    <source>
        <strain evidence="3">C21Ua_68</strain>
    </source>
</reference>
<dbReference type="InterPro" id="IPR018713">
    <property type="entry name" value="MPAB/Lcp_cat_dom"/>
</dbReference>
<dbReference type="EMBL" id="JAKMUZ010000009">
    <property type="protein sequence ID" value="MCZ9296131.1"/>
    <property type="molecule type" value="Genomic_DNA"/>
</dbReference>
<dbReference type="Proteomes" id="UP001146439">
    <property type="component" value="Unassembled WGS sequence"/>
</dbReference>
<comment type="caution">
    <text evidence="3">The sequence shown here is derived from an EMBL/GenBank/DDBJ whole genome shotgun (WGS) entry which is preliminary data.</text>
</comment>
<dbReference type="EMBL" id="JBBMGJ010000007">
    <property type="protein sequence ID" value="MEK0145451.1"/>
    <property type="molecule type" value="Genomic_DNA"/>
</dbReference>
<name>A0A9X3LYP4_9CORY</name>
<organism evidence="3 5">
    <name type="scientific">Corynebacterium yonathiae</name>
    <dbReference type="NCBI Taxonomy" id="2913504"/>
    <lineage>
        <taxon>Bacteria</taxon>
        <taxon>Bacillati</taxon>
        <taxon>Actinomycetota</taxon>
        <taxon>Actinomycetes</taxon>
        <taxon>Mycobacteriales</taxon>
        <taxon>Corynebacteriaceae</taxon>
        <taxon>Corynebacterium</taxon>
    </lineage>
</organism>
<dbReference type="InterPro" id="IPR037473">
    <property type="entry name" value="Lcp-like"/>
</dbReference>
<evidence type="ECO:0000313" key="6">
    <source>
        <dbReference type="Proteomes" id="UP001371299"/>
    </source>
</evidence>
<dbReference type="AlphaFoldDB" id="A0A9X3LYP4"/>
<accession>A0A9X3LYP4</accession>
<evidence type="ECO:0000259" key="2">
    <source>
        <dbReference type="Pfam" id="PF09995"/>
    </source>
</evidence>